<dbReference type="InterPro" id="IPR013321">
    <property type="entry name" value="Arc_rbn_hlx_hlx"/>
</dbReference>
<dbReference type="EMBL" id="BJWA01000008">
    <property type="protein sequence ID" value="GEL80244.1"/>
    <property type="molecule type" value="Genomic_DNA"/>
</dbReference>
<gene>
    <name evidence="1" type="ORF">EM151A_2143</name>
    <name evidence="2" type="ORF">EMU01_13880</name>
</gene>
<sequence>METTKKKPIHISIDEDLKKDAEQLFAELGMNMITAITVF</sequence>
<organism evidence="1 4">
    <name type="scientific">Enterococcus mundtii</name>
    <dbReference type="NCBI Taxonomy" id="53346"/>
    <lineage>
        <taxon>Bacteria</taxon>
        <taxon>Bacillati</taxon>
        <taxon>Bacillota</taxon>
        <taxon>Bacilli</taxon>
        <taxon>Lactobacillales</taxon>
        <taxon>Enterococcaceae</taxon>
        <taxon>Enterococcus</taxon>
    </lineage>
</organism>
<name>A0AAI8R9H3_ENTMU</name>
<dbReference type="Proteomes" id="UP000509460">
    <property type="component" value="Chromosome"/>
</dbReference>
<protein>
    <submittedName>
        <fullName evidence="1">DNA-damage-inducible protein J</fullName>
    </submittedName>
</protein>
<evidence type="ECO:0000313" key="4">
    <source>
        <dbReference type="Proteomes" id="UP000509460"/>
    </source>
</evidence>
<evidence type="ECO:0000313" key="2">
    <source>
        <dbReference type="EMBL" id="GEL80244.1"/>
    </source>
</evidence>
<reference evidence="2 3" key="2">
    <citation type="submission" date="2019-07" db="EMBL/GenBank/DDBJ databases">
        <title>Whole genome shotgun sequence of Enterococcus mundtii NBRC 100490.</title>
        <authorList>
            <person name="Hosoyama A."/>
            <person name="Uohara A."/>
            <person name="Ohji S."/>
            <person name="Ichikawa N."/>
        </authorList>
    </citation>
    <scope>NUCLEOTIDE SEQUENCE [LARGE SCALE GENOMIC DNA]</scope>
    <source>
        <strain evidence="2 3">NBRC 100490</strain>
    </source>
</reference>
<keyword evidence="3" id="KW-1185">Reference proteome</keyword>
<dbReference type="EMBL" id="AP019810">
    <property type="protein sequence ID" value="BBM15330.1"/>
    <property type="molecule type" value="Genomic_DNA"/>
</dbReference>
<evidence type="ECO:0000313" key="1">
    <source>
        <dbReference type="EMBL" id="BBM15330.1"/>
    </source>
</evidence>
<reference evidence="1 4" key="1">
    <citation type="submission" date="2019-07" db="EMBL/GenBank/DDBJ databases">
        <title>antibiotic susceptibility of plant-derived lactic acid bacteria.</title>
        <authorList>
            <person name="Sugiyama M."/>
            <person name="Noda M."/>
        </authorList>
    </citation>
    <scope>NUCLEOTIDE SEQUENCE [LARGE SCALE GENOMIC DNA]</scope>
    <source>
        <strain evidence="1 4">15-1A</strain>
    </source>
</reference>
<dbReference type="Proteomes" id="UP000321175">
    <property type="component" value="Unassembled WGS sequence"/>
</dbReference>
<dbReference type="Gene3D" id="1.10.1220.10">
    <property type="entry name" value="Met repressor-like"/>
    <property type="match status" value="1"/>
</dbReference>
<accession>A0AAI8R9H3</accession>
<dbReference type="AlphaFoldDB" id="A0AAI8R9H3"/>
<dbReference type="GO" id="GO:0006355">
    <property type="term" value="P:regulation of DNA-templated transcription"/>
    <property type="evidence" value="ECO:0007669"/>
    <property type="project" value="InterPro"/>
</dbReference>
<evidence type="ECO:0000313" key="3">
    <source>
        <dbReference type="Proteomes" id="UP000321175"/>
    </source>
</evidence>
<proteinExistence type="predicted"/>